<gene>
    <name evidence="2" type="ORF">H1S01_15825</name>
</gene>
<keyword evidence="1" id="KW-1133">Transmembrane helix</keyword>
<dbReference type="RefSeq" id="WP_188041388.1">
    <property type="nucleotide sequence ID" value="NZ_JACVHF010000022.1"/>
</dbReference>
<organism evidence="2 3">
    <name type="scientific">Heliobacterium chlorum</name>
    <dbReference type="NCBI Taxonomy" id="2698"/>
    <lineage>
        <taxon>Bacteria</taxon>
        <taxon>Bacillati</taxon>
        <taxon>Bacillota</taxon>
        <taxon>Clostridia</taxon>
        <taxon>Eubacteriales</taxon>
        <taxon>Heliobacteriaceae</taxon>
        <taxon>Heliobacterium</taxon>
    </lineage>
</organism>
<reference evidence="2 3" key="1">
    <citation type="submission" date="2020-07" db="EMBL/GenBank/DDBJ databases">
        <title>Draft whole-genome sequence of Heliobacterium chlorum DSM 3682, type strain.</title>
        <authorList>
            <person name="Kyndt J.A."/>
            <person name="Meyer T.E."/>
            <person name="Imhoff J.F."/>
        </authorList>
    </citation>
    <scope>NUCLEOTIDE SEQUENCE [LARGE SCALE GENOMIC DNA]</scope>
    <source>
        <strain evidence="2 3">DSM 3682</strain>
    </source>
</reference>
<sequence>MIVIKKHTFRRYFAISGIFITLSFLNIAGCSSLPPKNEVSSDISAEVDKITIEITNVTTLPEGTSYSLRLTNGSSHVIKQNVVYVSYLIKISNGRTMNNAKIEASDNKLNIKPNDVVPLTAFIPKEYYENNPFLDSETPYFEIKGYLHEVTEMNQFGHSGPLNKPISNQ</sequence>
<evidence type="ECO:0000256" key="1">
    <source>
        <dbReference type="SAM" id="Phobius"/>
    </source>
</evidence>
<dbReference type="EMBL" id="JACVHF010000022">
    <property type="protein sequence ID" value="MBC9785954.1"/>
    <property type="molecule type" value="Genomic_DNA"/>
</dbReference>
<protein>
    <recommendedName>
        <fullName evidence="4">Lipoprotein</fullName>
    </recommendedName>
</protein>
<keyword evidence="3" id="KW-1185">Reference proteome</keyword>
<evidence type="ECO:0000313" key="2">
    <source>
        <dbReference type="EMBL" id="MBC9785954.1"/>
    </source>
</evidence>
<name>A0ABR7T597_HELCL</name>
<evidence type="ECO:0008006" key="4">
    <source>
        <dbReference type="Google" id="ProtNLM"/>
    </source>
</evidence>
<dbReference type="Proteomes" id="UP000617402">
    <property type="component" value="Unassembled WGS sequence"/>
</dbReference>
<keyword evidence="1" id="KW-0472">Membrane</keyword>
<keyword evidence="1" id="KW-0812">Transmembrane</keyword>
<comment type="caution">
    <text evidence="2">The sequence shown here is derived from an EMBL/GenBank/DDBJ whole genome shotgun (WGS) entry which is preliminary data.</text>
</comment>
<proteinExistence type="predicted"/>
<evidence type="ECO:0000313" key="3">
    <source>
        <dbReference type="Proteomes" id="UP000617402"/>
    </source>
</evidence>
<feature type="transmembrane region" description="Helical" evidence="1">
    <location>
        <begin position="12"/>
        <end position="29"/>
    </location>
</feature>
<accession>A0ABR7T597</accession>